<dbReference type="Proteomes" id="UP000708208">
    <property type="component" value="Unassembled WGS sequence"/>
</dbReference>
<keyword evidence="1" id="KW-0732">Signal</keyword>
<gene>
    <name evidence="2" type="ORF">AFUS01_LOCUS7816</name>
</gene>
<dbReference type="AlphaFoldDB" id="A0A8J2JPA4"/>
<organism evidence="2 3">
    <name type="scientific">Allacma fusca</name>
    <dbReference type="NCBI Taxonomy" id="39272"/>
    <lineage>
        <taxon>Eukaryota</taxon>
        <taxon>Metazoa</taxon>
        <taxon>Ecdysozoa</taxon>
        <taxon>Arthropoda</taxon>
        <taxon>Hexapoda</taxon>
        <taxon>Collembola</taxon>
        <taxon>Symphypleona</taxon>
        <taxon>Sminthuridae</taxon>
        <taxon>Allacma</taxon>
    </lineage>
</organism>
<keyword evidence="3" id="KW-1185">Reference proteome</keyword>
<evidence type="ECO:0000256" key="1">
    <source>
        <dbReference type="SAM" id="SignalP"/>
    </source>
</evidence>
<feature type="signal peptide" evidence="1">
    <location>
        <begin position="1"/>
        <end position="18"/>
    </location>
</feature>
<reference evidence="2" key="1">
    <citation type="submission" date="2021-06" db="EMBL/GenBank/DDBJ databases">
        <authorList>
            <person name="Hodson N. C."/>
            <person name="Mongue J. A."/>
            <person name="Jaron S. K."/>
        </authorList>
    </citation>
    <scope>NUCLEOTIDE SEQUENCE</scope>
</reference>
<accession>A0A8J2JPA4</accession>
<protein>
    <submittedName>
        <fullName evidence="2">Uncharacterized protein</fullName>
    </submittedName>
</protein>
<name>A0A8J2JPA4_9HEXA</name>
<sequence length="443" mass="49966">MIRFILLISIAVLSSTSAFQYGRHVPQGESAVNYIYGPEGTWKSISSLNYHFNYYEQWATPNHPFNKGALIDEANGSQMFTARDANGFLLCDFNRDLEISDDAGKCSFAFHEHSGKGVNGNNRGNPFTQFWLDDNWLARYMSAAYGRPHPDGLVDQPGQFMRWKPIGGDIVNWKTYGSNHFDTLALDGLFYIKNNQVSSAVTKWNTALILSQAQYDGNNQQFQYRGIQENYHMALWKILTDMLLATTQLTAANRDLMLQHSVSLRSQILENQQKNSRNEPIGWISNIGQDTSLINTESVSCGTLALGADAKFVFEADRAPMIVYKEHNFFVRPYHAVSAVVGLSTEGFLSSGPNWNFPQGSYTAEFILRANKPTDLIAQLFIYDAVSMRNLANKSVYARDFYGADKWTSVEVRFDVTSAQNSLDFQTFWTGFASLDVAYVKIK</sequence>
<dbReference type="OrthoDB" id="5295112at2759"/>
<feature type="chain" id="PRO_5035243065" evidence="1">
    <location>
        <begin position="19"/>
        <end position="443"/>
    </location>
</feature>
<evidence type="ECO:0000313" key="2">
    <source>
        <dbReference type="EMBL" id="CAG7718424.1"/>
    </source>
</evidence>
<evidence type="ECO:0000313" key="3">
    <source>
        <dbReference type="Proteomes" id="UP000708208"/>
    </source>
</evidence>
<dbReference type="EMBL" id="CAJVCH010053364">
    <property type="protein sequence ID" value="CAG7718424.1"/>
    <property type="molecule type" value="Genomic_DNA"/>
</dbReference>
<proteinExistence type="predicted"/>
<comment type="caution">
    <text evidence="2">The sequence shown here is derived from an EMBL/GenBank/DDBJ whole genome shotgun (WGS) entry which is preliminary data.</text>
</comment>